<protein>
    <recommendedName>
        <fullName evidence="2">DUF1802 family protein</fullName>
    </recommendedName>
</protein>
<dbReference type="Pfam" id="PF08819">
    <property type="entry name" value="DUF1802"/>
    <property type="match status" value="1"/>
</dbReference>
<evidence type="ECO:0000313" key="1">
    <source>
        <dbReference type="EMBL" id="ABG50201.1"/>
    </source>
</evidence>
<dbReference type="KEGG" id="ter:Tery_0777"/>
<dbReference type="HOGENOM" id="CLU_085858_3_0_3"/>
<accession>Q117X3</accession>
<sequence length="188" mass="21918">MKTTTTALKEWNVTVNALENGSTIMLLRKGGIREQKGNFTIAHQQVLLYPTFEHQKPDLLKPKYASQVQIVDSGWHPKKIKISSFAEITNVLPVSDKSILNKLFLSHIWNEKFISNRLKYKPQKMLYILLLRTYKLSQAYEFFYRPEYGGCRSWINLATPINITNLTPVLNDYTYQKLSREISQLFTD</sequence>
<dbReference type="InterPro" id="IPR008307">
    <property type="entry name" value="UCP018957"/>
</dbReference>
<gene>
    <name evidence="1" type="ordered locus">Tery_0777</name>
</gene>
<dbReference type="OrthoDB" id="9808776at2"/>
<evidence type="ECO:0008006" key="2">
    <source>
        <dbReference type="Google" id="ProtNLM"/>
    </source>
</evidence>
<dbReference type="AlphaFoldDB" id="Q117X3"/>
<dbReference type="STRING" id="203124.Tery_0777"/>
<organism evidence="1">
    <name type="scientific">Trichodesmium erythraeum (strain IMS101)</name>
    <dbReference type="NCBI Taxonomy" id="203124"/>
    <lineage>
        <taxon>Bacteria</taxon>
        <taxon>Bacillati</taxon>
        <taxon>Cyanobacteriota</taxon>
        <taxon>Cyanophyceae</taxon>
        <taxon>Oscillatoriophycideae</taxon>
        <taxon>Oscillatoriales</taxon>
        <taxon>Microcoleaceae</taxon>
        <taxon>Trichodesmium</taxon>
    </lineage>
</organism>
<proteinExistence type="predicted"/>
<reference evidence="1" key="1">
    <citation type="submission" date="2006-06" db="EMBL/GenBank/DDBJ databases">
        <title>Complete sequence of Trichodesmium erythraeum IMS101.</title>
        <authorList>
            <consortium name="US DOE Joint Genome Institute"/>
            <person name="Copeland A."/>
            <person name="Lucas S."/>
            <person name="Lapidus A."/>
            <person name="Barry K."/>
            <person name="Detter J.C."/>
            <person name="Glavina del Rio T."/>
            <person name="Hammon N."/>
            <person name="Israni S."/>
            <person name="Dalin E."/>
            <person name="Tice H."/>
            <person name="Pitluck S."/>
            <person name="Kiss H."/>
            <person name="Munk A.C."/>
            <person name="Brettin T."/>
            <person name="Bruce D."/>
            <person name="Han C."/>
            <person name="Tapia R."/>
            <person name="Gilna P."/>
            <person name="Schmutz J."/>
            <person name="Larimer F."/>
            <person name="Land M."/>
            <person name="Hauser L."/>
            <person name="Kyrpides N."/>
            <person name="Kim E."/>
            <person name="Richardson P."/>
        </authorList>
    </citation>
    <scope>NUCLEOTIDE SEQUENCE [LARGE SCALE GENOMIC DNA]</scope>
    <source>
        <strain evidence="1">IMS101</strain>
    </source>
</reference>
<dbReference type="eggNOG" id="COG4293">
    <property type="taxonomic scope" value="Bacteria"/>
</dbReference>
<name>Q117X3_TRIEI</name>
<dbReference type="InterPro" id="IPR014923">
    <property type="entry name" value="DUF1802"/>
</dbReference>
<dbReference type="EMBL" id="CP000393">
    <property type="protein sequence ID" value="ABG50201.1"/>
    <property type="molecule type" value="Genomic_DNA"/>
</dbReference>
<dbReference type="PIRSF" id="PIRSF018957">
    <property type="entry name" value="UCP018957"/>
    <property type="match status" value="1"/>
</dbReference>
<dbReference type="RefSeq" id="WP_011610593.1">
    <property type="nucleotide sequence ID" value="NC_008312.1"/>
</dbReference>